<organism evidence="1 2">
    <name type="scientific">Hazenella coriacea</name>
    <dbReference type="NCBI Taxonomy" id="1179467"/>
    <lineage>
        <taxon>Bacteria</taxon>
        <taxon>Bacillati</taxon>
        <taxon>Bacillota</taxon>
        <taxon>Bacilli</taxon>
        <taxon>Bacillales</taxon>
        <taxon>Thermoactinomycetaceae</taxon>
        <taxon>Hazenella</taxon>
    </lineage>
</organism>
<keyword evidence="2" id="KW-1185">Reference proteome</keyword>
<proteinExistence type="predicted"/>
<dbReference type="Proteomes" id="UP000294937">
    <property type="component" value="Unassembled WGS sequence"/>
</dbReference>
<dbReference type="EMBL" id="SMAG01000002">
    <property type="protein sequence ID" value="TCS95931.1"/>
    <property type="molecule type" value="Genomic_DNA"/>
</dbReference>
<reference evidence="1 2" key="1">
    <citation type="submission" date="2019-03" db="EMBL/GenBank/DDBJ databases">
        <title>Genomic Encyclopedia of Type Strains, Phase IV (KMG-IV): sequencing the most valuable type-strain genomes for metagenomic binning, comparative biology and taxonomic classification.</title>
        <authorList>
            <person name="Goeker M."/>
        </authorList>
    </citation>
    <scope>NUCLEOTIDE SEQUENCE [LARGE SCALE GENOMIC DNA]</scope>
    <source>
        <strain evidence="1 2">DSM 45707</strain>
    </source>
</reference>
<sequence length="79" mass="9290">MENEQQPYRVNITRKVTGKMEQGNMIFYHNKSPIGHMDLNTMQVEMYDGFAMEEESIYAVGDQPIYQEQYAENCDLGWC</sequence>
<dbReference type="RefSeq" id="WP_131923892.1">
    <property type="nucleotide sequence ID" value="NZ_SMAG01000002.1"/>
</dbReference>
<comment type="caution">
    <text evidence="1">The sequence shown here is derived from an EMBL/GenBank/DDBJ whole genome shotgun (WGS) entry which is preliminary data.</text>
</comment>
<name>A0A4R3L7K3_9BACL</name>
<gene>
    <name evidence="1" type="ORF">EDD58_102515</name>
</gene>
<dbReference type="OrthoDB" id="2679383at2"/>
<dbReference type="Pfam" id="PF10830">
    <property type="entry name" value="DUF2553"/>
    <property type="match status" value="1"/>
</dbReference>
<protein>
    <submittedName>
        <fullName evidence="1">Uncharacterized protein DUF2553</fullName>
    </submittedName>
</protein>
<accession>A0A4R3L7K3</accession>
<evidence type="ECO:0000313" key="2">
    <source>
        <dbReference type="Proteomes" id="UP000294937"/>
    </source>
</evidence>
<evidence type="ECO:0000313" key="1">
    <source>
        <dbReference type="EMBL" id="TCS95931.1"/>
    </source>
</evidence>
<dbReference type="AlphaFoldDB" id="A0A4R3L7K3"/>
<dbReference type="InterPro" id="IPR020140">
    <property type="entry name" value="Uncharacterised_YusG"/>
</dbReference>